<evidence type="ECO:0000256" key="1">
    <source>
        <dbReference type="SAM" id="MobiDB-lite"/>
    </source>
</evidence>
<organism evidence="3 4">
    <name type="scientific">Tersicoccus solisilvae</name>
    <dbReference type="NCBI Taxonomy" id="1882339"/>
    <lineage>
        <taxon>Bacteria</taxon>
        <taxon>Bacillati</taxon>
        <taxon>Actinomycetota</taxon>
        <taxon>Actinomycetes</taxon>
        <taxon>Micrococcales</taxon>
        <taxon>Micrococcaceae</taxon>
        <taxon>Tersicoccus</taxon>
    </lineage>
</organism>
<keyword evidence="4" id="KW-1185">Reference proteome</keyword>
<reference evidence="4" key="1">
    <citation type="journal article" date="2019" name="Int. J. Syst. Evol. Microbiol.">
        <title>The Global Catalogue of Microorganisms (GCM) 10K type strain sequencing project: providing services to taxonomists for standard genome sequencing and annotation.</title>
        <authorList>
            <consortium name="The Broad Institute Genomics Platform"/>
            <consortium name="The Broad Institute Genome Sequencing Center for Infectious Disease"/>
            <person name="Wu L."/>
            <person name="Ma J."/>
        </authorList>
    </citation>
    <scope>NUCLEOTIDE SEQUENCE [LARGE SCALE GENOMIC DNA]</scope>
    <source>
        <strain evidence="4">CGMCC 1.15480</strain>
    </source>
</reference>
<feature type="transmembrane region" description="Helical" evidence="2">
    <location>
        <begin position="44"/>
        <end position="64"/>
    </location>
</feature>
<keyword evidence="2" id="KW-1133">Transmembrane helix</keyword>
<evidence type="ECO:0000313" key="3">
    <source>
        <dbReference type="EMBL" id="GGC94597.1"/>
    </source>
</evidence>
<keyword evidence="2" id="KW-0812">Transmembrane</keyword>
<protein>
    <recommendedName>
        <fullName evidence="5">Cell division protein FtsL</fullName>
    </recommendedName>
</protein>
<proteinExistence type="predicted"/>
<keyword evidence="2" id="KW-0472">Membrane</keyword>
<evidence type="ECO:0000256" key="2">
    <source>
        <dbReference type="SAM" id="Phobius"/>
    </source>
</evidence>
<comment type="caution">
    <text evidence="3">The sequence shown here is derived from an EMBL/GenBank/DDBJ whole genome shotgun (WGS) entry which is preliminary data.</text>
</comment>
<dbReference type="Proteomes" id="UP000597761">
    <property type="component" value="Unassembled WGS sequence"/>
</dbReference>
<gene>
    <name evidence="3" type="ORF">GCM10011512_22010</name>
</gene>
<evidence type="ECO:0008006" key="5">
    <source>
        <dbReference type="Google" id="ProtNLM"/>
    </source>
</evidence>
<sequence length="195" mass="20132">MSAVTSQPDAPAREVAVGRARTEPRRRTPLSVVPAGPGRKRTPFVVFCFLVLASALVAVLVLNINVSGGQYELITLRNEQTALTEQNQALTAQVENNVAPQNLAAKAAKAGMVPAPAPGYINLDRLSVSGNPTAAVKKDVPKVLIPAPAVPGAPSPVKTGAKADDGKKSSTAAGKKPEPVDLHGGTIEAPRQKGQ</sequence>
<feature type="region of interest" description="Disordered" evidence="1">
    <location>
        <begin position="1"/>
        <end position="34"/>
    </location>
</feature>
<feature type="region of interest" description="Disordered" evidence="1">
    <location>
        <begin position="147"/>
        <end position="195"/>
    </location>
</feature>
<accession>A0ABQ1PCK0</accession>
<name>A0ABQ1PCK0_9MICC</name>
<dbReference type="RefSeq" id="WP_188668461.1">
    <property type="nucleotide sequence ID" value="NZ_BMJI01000014.1"/>
</dbReference>
<evidence type="ECO:0000313" key="4">
    <source>
        <dbReference type="Proteomes" id="UP000597761"/>
    </source>
</evidence>
<dbReference type="EMBL" id="BMJI01000014">
    <property type="protein sequence ID" value="GGC94597.1"/>
    <property type="molecule type" value="Genomic_DNA"/>
</dbReference>